<feature type="compositionally biased region" description="Polar residues" evidence="1">
    <location>
        <begin position="22"/>
        <end position="32"/>
    </location>
</feature>
<dbReference type="GeneID" id="9230374"/>
<dbReference type="HOGENOM" id="CLU_1524775_0_0_1"/>
<evidence type="ECO:0000256" key="1">
    <source>
        <dbReference type="SAM" id="MobiDB-lite"/>
    </source>
</evidence>
<protein>
    <submittedName>
        <fullName evidence="2">Uncharacterized protein</fullName>
    </submittedName>
</protein>
<feature type="region of interest" description="Disordered" evidence="1">
    <location>
        <begin position="1"/>
        <end position="32"/>
    </location>
</feature>
<keyword evidence="3" id="KW-1185">Reference proteome</keyword>
<reference evidence="3" key="1">
    <citation type="journal article" date="2012" name="MBio">
        <title>Comparative genome analysis of Trichophyton rubrum and related dermatophytes reveals candidate genes involved in infection.</title>
        <authorList>
            <person name="Martinez D.A."/>
            <person name="Oliver B.G."/>
            <person name="Graeser Y."/>
            <person name="Goldberg J.M."/>
            <person name="Li W."/>
            <person name="Martinez-Rossi N.M."/>
            <person name="Monod M."/>
            <person name="Shelest E."/>
            <person name="Barton R.C."/>
            <person name="Birch E."/>
            <person name="Brakhage A.A."/>
            <person name="Chen Z."/>
            <person name="Gurr S.J."/>
            <person name="Heiman D."/>
            <person name="Heitman J."/>
            <person name="Kosti I."/>
            <person name="Rossi A."/>
            <person name="Saif S."/>
            <person name="Samalova M."/>
            <person name="Saunders C.W."/>
            <person name="Shea T."/>
            <person name="Summerbell R.C."/>
            <person name="Xu J."/>
            <person name="Young S."/>
            <person name="Zeng Q."/>
            <person name="Birren B.W."/>
            <person name="Cuomo C.A."/>
            <person name="White T.C."/>
        </authorList>
    </citation>
    <scope>NUCLEOTIDE SEQUENCE [LARGE SCALE GENOMIC DNA]</scope>
    <source>
        <strain evidence="3">ATCC MYA-4605 / CBS 113480</strain>
    </source>
</reference>
<proteinExistence type="predicted"/>
<dbReference type="AlphaFoldDB" id="C5FL07"/>
<evidence type="ECO:0000313" key="2">
    <source>
        <dbReference type="EMBL" id="EEQ30379.1"/>
    </source>
</evidence>
<name>C5FL07_ARTOC</name>
<organism evidence="2 3">
    <name type="scientific">Arthroderma otae (strain ATCC MYA-4605 / CBS 113480)</name>
    <name type="common">Microsporum canis</name>
    <dbReference type="NCBI Taxonomy" id="554155"/>
    <lineage>
        <taxon>Eukaryota</taxon>
        <taxon>Fungi</taxon>
        <taxon>Dikarya</taxon>
        <taxon>Ascomycota</taxon>
        <taxon>Pezizomycotina</taxon>
        <taxon>Eurotiomycetes</taxon>
        <taxon>Eurotiomycetidae</taxon>
        <taxon>Onygenales</taxon>
        <taxon>Arthrodermataceae</taxon>
        <taxon>Microsporum</taxon>
    </lineage>
</organism>
<sequence length="176" mass="20016">MVELDESETRKVSVGGEEWSLPRNTRTNDQSCLGGNAAREYLNSNDKVRHLYLPNKSMAETQFKEGFSYGLFSITEPYVELNMSNYIDFANERKIKRTIEIICAGGAPELCAALSENLKDFDRPKTWHQSGSGQVGPFALVAMEISLWMRDTADRELRDRADTVADAYKYFILRKS</sequence>
<dbReference type="EMBL" id="DS995703">
    <property type="protein sequence ID" value="EEQ30379.1"/>
    <property type="molecule type" value="Genomic_DNA"/>
</dbReference>
<dbReference type="RefSeq" id="XP_002847692.1">
    <property type="nucleotide sequence ID" value="XM_002847646.1"/>
</dbReference>
<dbReference type="VEuPathDB" id="FungiDB:MCYG_03198"/>
<dbReference type="Proteomes" id="UP000002035">
    <property type="component" value="Unassembled WGS sequence"/>
</dbReference>
<accession>C5FL07</accession>
<evidence type="ECO:0000313" key="3">
    <source>
        <dbReference type="Proteomes" id="UP000002035"/>
    </source>
</evidence>
<gene>
    <name evidence="2" type="ORF">MCYG_03198</name>
</gene>